<comment type="caution">
    <text evidence="3">The sequence shown here is derived from an EMBL/GenBank/DDBJ whole genome shotgun (WGS) entry which is preliminary data.</text>
</comment>
<keyword evidence="1" id="KW-0472">Membrane</keyword>
<keyword evidence="4" id="KW-1185">Reference proteome</keyword>
<sequence length="129" mass="13465">MSTATIAPFHTETRVLPAVRQARAGQVRTGSTVRLTRRGRVVVLALALVVIGFVAVLVAAGSVATWAQGDPAAVEVVTVAPGETLWAIASDVAAETGTDVRSAMQDIQQLNTLSSSVVYAGQELRIPTR</sequence>
<dbReference type="Proteomes" id="UP000663791">
    <property type="component" value="Unassembled WGS sequence"/>
</dbReference>
<dbReference type="InterPro" id="IPR018392">
    <property type="entry name" value="LysM"/>
</dbReference>
<feature type="transmembrane region" description="Helical" evidence="1">
    <location>
        <begin position="41"/>
        <end position="67"/>
    </location>
</feature>
<dbReference type="RefSeq" id="WP_205292737.1">
    <property type="nucleotide sequence ID" value="NZ_CP074406.1"/>
</dbReference>
<dbReference type="PROSITE" id="PS51782">
    <property type="entry name" value="LYSM"/>
    <property type="match status" value="1"/>
</dbReference>
<dbReference type="SMART" id="SM00257">
    <property type="entry name" value="LysM"/>
    <property type="match status" value="1"/>
</dbReference>
<keyword evidence="1" id="KW-1133">Transmembrane helix</keyword>
<evidence type="ECO:0000256" key="1">
    <source>
        <dbReference type="SAM" id="Phobius"/>
    </source>
</evidence>
<dbReference type="InterPro" id="IPR036779">
    <property type="entry name" value="LysM_dom_sf"/>
</dbReference>
<dbReference type="EMBL" id="JAERTX010000017">
    <property type="protein sequence ID" value="MBM9461415.1"/>
    <property type="molecule type" value="Genomic_DNA"/>
</dbReference>
<dbReference type="Gene3D" id="3.10.350.10">
    <property type="entry name" value="LysM domain"/>
    <property type="match status" value="1"/>
</dbReference>
<dbReference type="AlphaFoldDB" id="A0A938YBQ3"/>
<gene>
    <name evidence="3" type="ORF">JK386_16045</name>
</gene>
<evidence type="ECO:0000259" key="2">
    <source>
        <dbReference type="PROSITE" id="PS51782"/>
    </source>
</evidence>
<reference evidence="3" key="1">
    <citation type="submission" date="2021-01" db="EMBL/GenBank/DDBJ databases">
        <title>Novel species in genus Nocardioides.</title>
        <authorList>
            <person name="Zhang G."/>
        </authorList>
    </citation>
    <scope>NUCLEOTIDE SEQUENCE</scope>
    <source>
        <strain evidence="3">Zg-536</strain>
    </source>
</reference>
<dbReference type="CDD" id="cd00118">
    <property type="entry name" value="LysM"/>
    <property type="match status" value="1"/>
</dbReference>
<accession>A0A938YBQ3</accession>
<protein>
    <submittedName>
        <fullName evidence="3">LysM peptidoglycan-binding domain-containing protein</fullName>
    </submittedName>
</protein>
<organism evidence="3 4">
    <name type="scientific">Nocardioides faecalis</name>
    <dbReference type="NCBI Taxonomy" id="2803858"/>
    <lineage>
        <taxon>Bacteria</taxon>
        <taxon>Bacillati</taxon>
        <taxon>Actinomycetota</taxon>
        <taxon>Actinomycetes</taxon>
        <taxon>Propionibacteriales</taxon>
        <taxon>Nocardioidaceae</taxon>
        <taxon>Nocardioides</taxon>
    </lineage>
</organism>
<keyword evidence="1" id="KW-0812">Transmembrane</keyword>
<proteinExistence type="predicted"/>
<feature type="domain" description="LysM" evidence="2">
    <location>
        <begin position="75"/>
        <end position="126"/>
    </location>
</feature>
<dbReference type="SUPFAM" id="SSF54106">
    <property type="entry name" value="LysM domain"/>
    <property type="match status" value="1"/>
</dbReference>
<name>A0A938YBQ3_9ACTN</name>
<evidence type="ECO:0000313" key="4">
    <source>
        <dbReference type="Proteomes" id="UP000663791"/>
    </source>
</evidence>
<evidence type="ECO:0000313" key="3">
    <source>
        <dbReference type="EMBL" id="MBM9461415.1"/>
    </source>
</evidence>
<dbReference type="Pfam" id="PF01476">
    <property type="entry name" value="LysM"/>
    <property type="match status" value="1"/>
</dbReference>